<dbReference type="CDD" id="cd00067">
    <property type="entry name" value="GAL4"/>
    <property type="match status" value="1"/>
</dbReference>
<dbReference type="AlphaFoldDB" id="A0AAD7QP31"/>
<dbReference type="InterPro" id="IPR001138">
    <property type="entry name" value="Zn2Cys6_DnaBD"/>
</dbReference>
<dbReference type="GeneID" id="80883966"/>
<feature type="compositionally biased region" description="Low complexity" evidence="1">
    <location>
        <begin position="73"/>
        <end position="82"/>
    </location>
</feature>
<comment type="caution">
    <text evidence="3">The sequence shown here is derived from an EMBL/GenBank/DDBJ whole genome shotgun (WGS) entry which is preliminary data.</text>
</comment>
<dbReference type="SUPFAM" id="SSF57701">
    <property type="entry name" value="Zn2/Cys6 DNA-binding domain"/>
    <property type="match status" value="1"/>
</dbReference>
<evidence type="ECO:0000313" key="4">
    <source>
        <dbReference type="Proteomes" id="UP001217417"/>
    </source>
</evidence>
<dbReference type="InterPro" id="IPR053157">
    <property type="entry name" value="Sterol_Uptake_Regulator"/>
</dbReference>
<keyword evidence="4" id="KW-1185">Reference proteome</keyword>
<name>A0AAD7QP31_9ASCO</name>
<feature type="region of interest" description="Disordered" evidence="1">
    <location>
        <begin position="63"/>
        <end position="95"/>
    </location>
</feature>
<dbReference type="SMART" id="SM00066">
    <property type="entry name" value="GAL4"/>
    <property type="match status" value="1"/>
</dbReference>
<evidence type="ECO:0000313" key="3">
    <source>
        <dbReference type="EMBL" id="KAJ8097217.1"/>
    </source>
</evidence>
<dbReference type="GO" id="GO:0008270">
    <property type="term" value="F:zinc ion binding"/>
    <property type="evidence" value="ECO:0007669"/>
    <property type="project" value="InterPro"/>
</dbReference>
<accession>A0AAD7QP31</accession>
<dbReference type="Proteomes" id="UP001217417">
    <property type="component" value="Unassembled WGS sequence"/>
</dbReference>
<dbReference type="GO" id="GO:0001228">
    <property type="term" value="F:DNA-binding transcription activator activity, RNA polymerase II-specific"/>
    <property type="evidence" value="ECO:0007669"/>
    <property type="project" value="TreeGrafter"/>
</dbReference>
<dbReference type="InterPro" id="IPR036864">
    <property type="entry name" value="Zn2-C6_fun-type_DNA-bd_sf"/>
</dbReference>
<dbReference type="PROSITE" id="PS00463">
    <property type="entry name" value="ZN2_CY6_FUNGAL_1"/>
    <property type="match status" value="1"/>
</dbReference>
<gene>
    <name evidence="3" type="ORF">POJ06DRAFT_262783</name>
</gene>
<reference evidence="3" key="1">
    <citation type="submission" date="2023-03" db="EMBL/GenBank/DDBJ databases">
        <title>Near-Complete genome sequence of Lipomyces tetrasporous NRRL Y-64009, an oleaginous yeast capable of growing on lignocellulosic hydrolysates.</title>
        <authorList>
            <consortium name="Lawrence Berkeley National Laboratory"/>
            <person name="Jagtap S.S."/>
            <person name="Liu J.-J."/>
            <person name="Walukiewicz H.E."/>
            <person name="Pangilinan J."/>
            <person name="Lipzen A."/>
            <person name="Ahrendt S."/>
            <person name="Koriabine M."/>
            <person name="Cobaugh K."/>
            <person name="Salamov A."/>
            <person name="Yoshinaga Y."/>
            <person name="Ng V."/>
            <person name="Daum C."/>
            <person name="Grigoriev I.V."/>
            <person name="Slininger P.J."/>
            <person name="Dien B.S."/>
            <person name="Jin Y.-S."/>
            <person name="Rao C.V."/>
        </authorList>
    </citation>
    <scope>NUCLEOTIDE SEQUENCE</scope>
    <source>
        <strain evidence="3">NRRL Y-64009</strain>
    </source>
</reference>
<dbReference type="PANTHER" id="PTHR47784:SF5">
    <property type="entry name" value="STEROL UPTAKE CONTROL PROTEIN 2"/>
    <property type="match status" value="1"/>
</dbReference>
<sequence>MPSRRTHTKSRLGCLQCKKRRVKCDEKVPRCGSCAKHNITCKYTGSPVNRLLLSRIVYSNNQQSLDTEERSSSEISYISRTSPYSESPASIGGGRLSTTSASSLDRLDILSNLIDRNPQFPSDLHMRDLELMHHYSTETYRTWSEGQAPEIQEIWKTVVPKEALAHRFLMHGLLALSALHLCQINSGDKGPSRVMYTEIATRHQSLALSSFRSELNNITPLNCNAVFAFSGILTIATFASCQCTGIEQGMAPVEEILRVFSLLRGVNEILHTARDWILTGQLGPIVRDTFTSTADALPAEARAALDYLDEANSHNRDSDAKKAYCSAIQKLRNYFEIFYSQGQQVRIAMAWPITVPSAYIALLKSRQPMALVVLAHYCVILRLFDRCWWLTGWSENVVEEIYQSLDASWRPSMRWPIKIVGQVEKGKYQ</sequence>
<evidence type="ECO:0000259" key="2">
    <source>
        <dbReference type="PROSITE" id="PS50048"/>
    </source>
</evidence>
<dbReference type="EMBL" id="JARPMG010000012">
    <property type="protein sequence ID" value="KAJ8097217.1"/>
    <property type="molecule type" value="Genomic_DNA"/>
</dbReference>
<evidence type="ECO:0000256" key="1">
    <source>
        <dbReference type="SAM" id="MobiDB-lite"/>
    </source>
</evidence>
<organism evidence="3 4">
    <name type="scientific">Lipomyces tetrasporus</name>
    <dbReference type="NCBI Taxonomy" id="54092"/>
    <lineage>
        <taxon>Eukaryota</taxon>
        <taxon>Fungi</taxon>
        <taxon>Dikarya</taxon>
        <taxon>Ascomycota</taxon>
        <taxon>Saccharomycotina</taxon>
        <taxon>Lipomycetes</taxon>
        <taxon>Lipomycetales</taxon>
        <taxon>Lipomycetaceae</taxon>
        <taxon>Lipomyces</taxon>
    </lineage>
</organism>
<dbReference type="Pfam" id="PF00172">
    <property type="entry name" value="Zn_clus"/>
    <property type="match status" value="1"/>
</dbReference>
<dbReference type="PROSITE" id="PS50048">
    <property type="entry name" value="ZN2_CY6_FUNGAL_2"/>
    <property type="match status" value="1"/>
</dbReference>
<protein>
    <recommendedName>
        <fullName evidence="2">Zn(2)-C6 fungal-type domain-containing protein</fullName>
    </recommendedName>
</protein>
<dbReference type="Pfam" id="PF11951">
    <property type="entry name" value="Fungal_trans_2"/>
    <property type="match status" value="1"/>
</dbReference>
<dbReference type="InterPro" id="IPR021858">
    <property type="entry name" value="Fun_TF"/>
</dbReference>
<dbReference type="Gene3D" id="4.10.240.10">
    <property type="entry name" value="Zn(2)-C6 fungal-type DNA-binding domain"/>
    <property type="match status" value="1"/>
</dbReference>
<dbReference type="PANTHER" id="PTHR47784">
    <property type="entry name" value="STEROL UPTAKE CONTROL PROTEIN 2"/>
    <property type="match status" value="1"/>
</dbReference>
<dbReference type="RefSeq" id="XP_056040667.1">
    <property type="nucleotide sequence ID" value="XM_056188800.1"/>
</dbReference>
<feature type="domain" description="Zn(2)-C6 fungal-type" evidence="2">
    <location>
        <begin position="13"/>
        <end position="43"/>
    </location>
</feature>
<proteinExistence type="predicted"/>